<dbReference type="GO" id="GO:0046872">
    <property type="term" value="F:metal ion binding"/>
    <property type="evidence" value="ECO:0007669"/>
    <property type="project" value="UniProtKB-KW"/>
</dbReference>
<organism evidence="22 23">
    <name type="scientific">Labrus bergylta</name>
    <name type="common">ballan wrasse</name>
    <dbReference type="NCBI Taxonomy" id="56723"/>
    <lineage>
        <taxon>Eukaryota</taxon>
        <taxon>Metazoa</taxon>
        <taxon>Chordata</taxon>
        <taxon>Craniata</taxon>
        <taxon>Vertebrata</taxon>
        <taxon>Euteleostomi</taxon>
        <taxon>Actinopterygii</taxon>
        <taxon>Neopterygii</taxon>
        <taxon>Teleostei</taxon>
        <taxon>Neoteleostei</taxon>
        <taxon>Acanthomorphata</taxon>
        <taxon>Eupercaria</taxon>
        <taxon>Labriformes</taxon>
        <taxon>Labridae</taxon>
        <taxon>Labrus</taxon>
    </lineage>
</organism>
<dbReference type="GO" id="GO:0004550">
    <property type="term" value="F:nucleoside diphosphate kinase activity"/>
    <property type="evidence" value="ECO:0007669"/>
    <property type="project" value="InterPro"/>
</dbReference>
<dbReference type="CDD" id="cd04418">
    <property type="entry name" value="NDPk5"/>
    <property type="match status" value="1"/>
</dbReference>
<evidence type="ECO:0000256" key="13">
    <source>
        <dbReference type="ARBA" id="ARBA00023242"/>
    </source>
</evidence>
<keyword evidence="11" id="KW-0479">Metal-binding</keyword>
<keyword evidence="23" id="KW-1185">Reference proteome</keyword>
<keyword evidence="13" id="KW-0539">Nucleus</keyword>
<dbReference type="InterPro" id="IPR001564">
    <property type="entry name" value="Nucleoside_diP_kinase"/>
</dbReference>
<evidence type="ECO:0000256" key="19">
    <source>
        <dbReference type="RuleBase" id="RU004011"/>
    </source>
</evidence>
<dbReference type="InterPro" id="IPR034907">
    <property type="entry name" value="NDK-like_dom"/>
</dbReference>
<dbReference type="GO" id="GO:1902176">
    <property type="term" value="P:negative regulation of oxidative stress-induced intrinsic apoptotic signaling pathway"/>
    <property type="evidence" value="ECO:0007669"/>
    <property type="project" value="TreeGrafter"/>
</dbReference>
<evidence type="ECO:0000256" key="12">
    <source>
        <dbReference type="ARBA" id="ARBA00022801"/>
    </source>
</evidence>
<dbReference type="InterPro" id="IPR007858">
    <property type="entry name" value="Dpy-30_motif"/>
</dbReference>
<sequence>KNITLYRIYVERTLALIKPNAVDKAEEIEDIILKAGFTILQKRKLQLSPEQCSDFYADQYGKLFFPSLTAFMSSGPIVALTLARDDAVTHWKSIIGPVNSVKARETHPDLRAKYGTSDLKNGLHGSATFSVAKREIKFMFPNSIIEPFPSKEATAEYLSRYVNPTLLQGLINLCKHKPQNPCIWLADWLIKNNPNKPQICDGAIVEEVEYVIFTVLFGTFLNLMYCMVVFLHVYWIYRRAGARAFKAHK</sequence>
<evidence type="ECO:0000256" key="9">
    <source>
        <dbReference type="ARBA" id="ARBA00022473"/>
    </source>
</evidence>
<dbReference type="SUPFAM" id="SSF54919">
    <property type="entry name" value="Nucleoside diphosphate kinase, NDK"/>
    <property type="match status" value="1"/>
</dbReference>
<comment type="function">
    <text evidence="1">Major role in the synthesis of nucleoside triphosphates other than ATP.</text>
</comment>
<evidence type="ECO:0000256" key="1">
    <source>
        <dbReference type="ARBA" id="ARBA00003465"/>
    </source>
</evidence>
<feature type="domain" description="Nucleoside diphosphate kinase-like" evidence="21">
    <location>
        <begin position="10"/>
        <end position="147"/>
    </location>
</feature>
<dbReference type="GeneTree" id="ENSGT00940000154461"/>
<feature type="transmembrane region" description="Helical" evidence="20">
    <location>
        <begin position="210"/>
        <end position="237"/>
    </location>
</feature>
<dbReference type="PANTHER" id="PTHR46161">
    <property type="entry name" value="NUCLEOSIDE DIPHOSPHATE KINASE"/>
    <property type="match status" value="1"/>
</dbReference>
<evidence type="ECO:0000256" key="7">
    <source>
        <dbReference type="ARBA" id="ARBA00008142"/>
    </source>
</evidence>
<comment type="similarity">
    <text evidence="7 18 19">Belongs to the NDK family.</text>
</comment>
<reference evidence="22" key="2">
    <citation type="submission" date="2025-09" db="UniProtKB">
        <authorList>
            <consortium name="Ensembl"/>
        </authorList>
    </citation>
    <scope>IDENTIFICATION</scope>
</reference>
<evidence type="ECO:0000256" key="4">
    <source>
        <dbReference type="ARBA" id="ARBA00004466"/>
    </source>
</evidence>
<evidence type="ECO:0000256" key="18">
    <source>
        <dbReference type="PROSITE-ProRule" id="PRU00706"/>
    </source>
</evidence>
<dbReference type="Pfam" id="PF00334">
    <property type="entry name" value="NDK"/>
    <property type="match status" value="1"/>
</dbReference>
<dbReference type="GO" id="GO:0006241">
    <property type="term" value="P:CTP biosynthetic process"/>
    <property type="evidence" value="ECO:0007669"/>
    <property type="project" value="InterPro"/>
</dbReference>
<evidence type="ECO:0000256" key="10">
    <source>
        <dbReference type="ARBA" id="ARBA00022490"/>
    </source>
</evidence>
<keyword evidence="20" id="KW-1133">Transmembrane helix</keyword>
<dbReference type="Gene3D" id="3.30.70.141">
    <property type="entry name" value="Nucleoside diphosphate kinase-like domain"/>
    <property type="match status" value="1"/>
</dbReference>
<proteinExistence type="inferred from homology"/>
<dbReference type="Pfam" id="PF05186">
    <property type="entry name" value="Dpy-30"/>
    <property type="match status" value="1"/>
</dbReference>
<keyword evidence="9" id="KW-0217">Developmental protein</keyword>
<evidence type="ECO:0000256" key="16">
    <source>
        <dbReference type="ARBA" id="ARBA00072632"/>
    </source>
</evidence>
<evidence type="ECO:0000256" key="11">
    <source>
        <dbReference type="ARBA" id="ARBA00022723"/>
    </source>
</evidence>
<dbReference type="GO" id="GO:0001726">
    <property type="term" value="C:ruffle"/>
    <property type="evidence" value="ECO:0007669"/>
    <property type="project" value="UniProtKB-SubCell"/>
</dbReference>
<evidence type="ECO:0000256" key="20">
    <source>
        <dbReference type="SAM" id="Phobius"/>
    </source>
</evidence>
<dbReference type="Ensembl" id="ENSLBET00000007651.1">
    <property type="protein sequence ID" value="ENSLBEP00000007274.1"/>
    <property type="gene ID" value="ENSLBEG00000005428.1"/>
</dbReference>
<dbReference type="GO" id="GO:0030027">
    <property type="term" value="C:lamellipodium"/>
    <property type="evidence" value="ECO:0007669"/>
    <property type="project" value="UniProtKB-SubCell"/>
</dbReference>
<dbReference type="Gene3D" id="1.20.890.10">
    <property type="entry name" value="cAMP-dependent protein kinase regulatory subunit, dimerization-anchoring domain"/>
    <property type="match status" value="1"/>
</dbReference>
<accession>A0A3Q3EJ57</accession>
<evidence type="ECO:0000256" key="2">
    <source>
        <dbReference type="ARBA" id="ARBA00004123"/>
    </source>
</evidence>
<keyword evidence="20" id="KW-0812">Transmembrane</keyword>
<evidence type="ECO:0000256" key="17">
    <source>
        <dbReference type="ARBA" id="ARBA00080200"/>
    </source>
</evidence>
<keyword evidence="15" id="KW-0131">Cell cycle</keyword>
<dbReference type="PANTHER" id="PTHR46161:SF1">
    <property type="entry name" value="NUCLEOSIDE DIPHOSPHATE KINASE HOMOLOG 5"/>
    <property type="match status" value="1"/>
</dbReference>
<dbReference type="GO" id="GO:0005929">
    <property type="term" value="C:cilium"/>
    <property type="evidence" value="ECO:0007669"/>
    <property type="project" value="UniProtKB-SubCell"/>
</dbReference>
<dbReference type="CDD" id="cd22970">
    <property type="entry name" value="DD_NDKH5-like"/>
    <property type="match status" value="1"/>
</dbReference>
<keyword evidence="10" id="KW-0963">Cytoplasm</keyword>
<dbReference type="SMART" id="SM00562">
    <property type="entry name" value="NDK"/>
    <property type="match status" value="1"/>
</dbReference>
<dbReference type="PROSITE" id="PS51374">
    <property type="entry name" value="NDPK_LIKE"/>
    <property type="match status" value="1"/>
</dbReference>
<comment type="caution">
    <text evidence="18">Lacks conserved residue(s) required for the propagation of feature annotation.</text>
</comment>
<dbReference type="GO" id="GO:0005737">
    <property type="term" value="C:cytoplasm"/>
    <property type="evidence" value="ECO:0007669"/>
    <property type="project" value="UniProtKB-SubCell"/>
</dbReference>
<evidence type="ECO:0000256" key="3">
    <source>
        <dbReference type="ARBA" id="ARBA00004138"/>
    </source>
</evidence>
<dbReference type="Proteomes" id="UP000261660">
    <property type="component" value="Unplaced"/>
</dbReference>
<dbReference type="GO" id="GO:0006183">
    <property type="term" value="P:GTP biosynthetic process"/>
    <property type="evidence" value="ECO:0007669"/>
    <property type="project" value="InterPro"/>
</dbReference>
<dbReference type="FunFam" id="1.20.890.10:FF:000008">
    <property type="entry name" value="Nucleoside diphosphate kinase homolog 5"/>
    <property type="match status" value="1"/>
</dbReference>
<keyword evidence="14" id="KW-0966">Cell projection</keyword>
<evidence type="ECO:0000256" key="5">
    <source>
        <dbReference type="ARBA" id="ARBA00004496"/>
    </source>
</evidence>
<dbReference type="GO" id="GO:0003341">
    <property type="term" value="P:cilium movement"/>
    <property type="evidence" value="ECO:0007669"/>
    <property type="project" value="TreeGrafter"/>
</dbReference>
<comment type="subcellular location">
    <subcellularLocation>
        <location evidence="3">Cell projection</location>
        <location evidence="3">Cilium</location>
    </subcellularLocation>
    <subcellularLocation>
        <location evidence="6">Cell projection</location>
        <location evidence="6">Lamellipodium</location>
    </subcellularLocation>
    <subcellularLocation>
        <location evidence="4">Cell projection</location>
        <location evidence="4">Ruffle</location>
    </subcellularLocation>
    <subcellularLocation>
        <location evidence="5">Cytoplasm</location>
    </subcellularLocation>
    <subcellularLocation>
        <location evidence="2">Nucleus</location>
    </subcellularLocation>
</comment>
<evidence type="ECO:0000256" key="6">
    <source>
        <dbReference type="ARBA" id="ARBA00004510"/>
    </source>
</evidence>
<name>A0A3Q3EJ57_9LABR</name>
<dbReference type="AlphaFoldDB" id="A0A3Q3EJ57"/>
<keyword evidence="20" id="KW-0472">Membrane</keyword>
<evidence type="ECO:0000313" key="22">
    <source>
        <dbReference type="Ensembl" id="ENSLBEP00000007274.1"/>
    </source>
</evidence>
<dbReference type="GO" id="GO:0006228">
    <property type="term" value="P:UTP biosynthetic process"/>
    <property type="evidence" value="ECO:0007669"/>
    <property type="project" value="InterPro"/>
</dbReference>
<reference evidence="22" key="1">
    <citation type="submission" date="2025-08" db="UniProtKB">
        <authorList>
            <consortium name="Ensembl"/>
        </authorList>
    </citation>
    <scope>IDENTIFICATION</scope>
</reference>
<evidence type="ECO:0000256" key="8">
    <source>
        <dbReference type="ARBA" id="ARBA00013499"/>
    </source>
</evidence>
<dbReference type="GO" id="GO:0005634">
    <property type="term" value="C:nucleus"/>
    <property type="evidence" value="ECO:0007669"/>
    <property type="project" value="UniProtKB-SubCell"/>
</dbReference>
<dbReference type="FunFam" id="3.30.70.141:FF:000010">
    <property type="entry name" value="Nucleoside diphosphate kinase 7"/>
    <property type="match status" value="1"/>
</dbReference>
<dbReference type="GO" id="GO:0016787">
    <property type="term" value="F:hydrolase activity"/>
    <property type="evidence" value="ECO:0007669"/>
    <property type="project" value="UniProtKB-KW"/>
</dbReference>
<evidence type="ECO:0000313" key="23">
    <source>
        <dbReference type="Proteomes" id="UP000261660"/>
    </source>
</evidence>
<evidence type="ECO:0000256" key="14">
    <source>
        <dbReference type="ARBA" id="ARBA00023273"/>
    </source>
</evidence>
<protein>
    <recommendedName>
        <fullName evidence="8">Nucleoside diphosphate kinase B</fullName>
    </recommendedName>
    <alternativeName>
        <fullName evidence="17">3'-5' exonuclease NME5</fullName>
    </alternativeName>
    <alternativeName>
        <fullName evidence="16">Nucleoside diphosphate kinase homolog 5</fullName>
    </alternativeName>
</protein>
<dbReference type="PRINTS" id="PR01243">
    <property type="entry name" value="NUCDPKINASE"/>
</dbReference>
<keyword evidence="12" id="KW-0378">Hydrolase</keyword>
<evidence type="ECO:0000256" key="15">
    <source>
        <dbReference type="ARBA" id="ARBA00023306"/>
    </source>
</evidence>
<evidence type="ECO:0000259" key="21">
    <source>
        <dbReference type="SMART" id="SM00562"/>
    </source>
</evidence>
<dbReference type="InterPro" id="IPR036850">
    <property type="entry name" value="NDK-like_dom_sf"/>
</dbReference>